<dbReference type="SMART" id="SM00980">
    <property type="entry name" value="THAP"/>
    <property type="match status" value="1"/>
</dbReference>
<keyword evidence="6 8" id="KW-0804">Transcription</keyword>
<dbReference type="GO" id="GO:0090575">
    <property type="term" value="C:RNA polymerase II transcription regulator complex"/>
    <property type="evidence" value="ECO:0007669"/>
    <property type="project" value="TreeGrafter"/>
</dbReference>
<dbReference type="GO" id="GO:0008270">
    <property type="term" value="F:zinc ion binding"/>
    <property type="evidence" value="ECO:0007669"/>
    <property type="project" value="UniProtKB-KW"/>
</dbReference>
<evidence type="ECO:0000256" key="6">
    <source>
        <dbReference type="ARBA" id="ARBA00023163"/>
    </source>
</evidence>
<proteinExistence type="inferred from homology"/>
<feature type="compositionally biased region" description="Basic and acidic residues" evidence="9">
    <location>
        <begin position="137"/>
        <end position="146"/>
    </location>
</feature>
<keyword evidence="4 8" id="KW-0805">Transcription regulation</keyword>
<feature type="compositionally biased region" description="Acidic residues" evidence="9">
    <location>
        <begin position="104"/>
        <end position="135"/>
    </location>
</feature>
<dbReference type="Pfam" id="PF16421">
    <property type="entry name" value="E2F_CC-MB"/>
    <property type="match status" value="1"/>
</dbReference>
<evidence type="ECO:0000313" key="11">
    <source>
        <dbReference type="EMBL" id="KAG7460408.1"/>
    </source>
</evidence>
<evidence type="ECO:0000259" key="10">
    <source>
        <dbReference type="PROSITE" id="PS50950"/>
    </source>
</evidence>
<dbReference type="SMART" id="SM01372">
    <property type="entry name" value="E2F_TDP"/>
    <property type="match status" value="1"/>
</dbReference>
<evidence type="ECO:0000256" key="3">
    <source>
        <dbReference type="ARBA" id="ARBA00022833"/>
    </source>
</evidence>
<evidence type="ECO:0000256" key="2">
    <source>
        <dbReference type="ARBA" id="ARBA00022771"/>
    </source>
</evidence>
<dbReference type="PROSITE" id="PS50950">
    <property type="entry name" value="ZF_THAP"/>
    <property type="match status" value="1"/>
</dbReference>
<name>A0AAV6PE65_SOLSE</name>
<feature type="region of interest" description="Disordered" evidence="9">
    <location>
        <begin position="67"/>
        <end position="177"/>
    </location>
</feature>
<feature type="domain" description="THAP-type" evidence="10">
    <location>
        <begin position="1"/>
        <end position="84"/>
    </location>
</feature>
<dbReference type="InterPro" id="IPR032198">
    <property type="entry name" value="E2F_CC-MB"/>
</dbReference>
<evidence type="ECO:0000256" key="4">
    <source>
        <dbReference type="ARBA" id="ARBA00023015"/>
    </source>
</evidence>
<keyword evidence="3" id="KW-0862">Zinc</keyword>
<evidence type="ECO:0000256" key="5">
    <source>
        <dbReference type="ARBA" id="ARBA00023125"/>
    </source>
</evidence>
<dbReference type="CDD" id="cd14660">
    <property type="entry name" value="E2F_DD"/>
    <property type="match status" value="1"/>
</dbReference>
<evidence type="ECO:0000256" key="9">
    <source>
        <dbReference type="SAM" id="MobiDB-lite"/>
    </source>
</evidence>
<keyword evidence="2 7" id="KW-0863">Zinc-finger</keyword>
<dbReference type="SMART" id="SM00692">
    <property type="entry name" value="DM3"/>
    <property type="match status" value="1"/>
</dbReference>
<dbReference type="PANTHER" id="PTHR12081:SF19">
    <property type="entry name" value="TRANSCRIPTION FACTOR E2F6"/>
    <property type="match status" value="1"/>
</dbReference>
<dbReference type="PANTHER" id="PTHR12081">
    <property type="entry name" value="TRANSCRIPTION FACTOR E2F"/>
    <property type="match status" value="1"/>
</dbReference>
<organism evidence="11 12">
    <name type="scientific">Solea senegalensis</name>
    <name type="common">Senegalese sole</name>
    <dbReference type="NCBI Taxonomy" id="28829"/>
    <lineage>
        <taxon>Eukaryota</taxon>
        <taxon>Metazoa</taxon>
        <taxon>Chordata</taxon>
        <taxon>Craniata</taxon>
        <taxon>Vertebrata</taxon>
        <taxon>Euteleostomi</taxon>
        <taxon>Actinopterygii</taxon>
        <taxon>Neopterygii</taxon>
        <taxon>Teleostei</taxon>
        <taxon>Neoteleostei</taxon>
        <taxon>Acanthomorphata</taxon>
        <taxon>Carangaria</taxon>
        <taxon>Pleuronectiformes</taxon>
        <taxon>Pleuronectoidei</taxon>
        <taxon>Soleidae</taxon>
        <taxon>Solea</taxon>
    </lineage>
</organism>
<dbReference type="InterPro" id="IPR003316">
    <property type="entry name" value="E2F_WHTH_DNA-bd_dom"/>
</dbReference>
<accession>A0AAV6PE65</accession>
<dbReference type="AlphaFoldDB" id="A0AAV6PE65"/>
<dbReference type="InterPro" id="IPR006612">
    <property type="entry name" value="THAP_Znf"/>
</dbReference>
<comment type="caution">
    <text evidence="11">The sequence shown here is derived from an EMBL/GenBank/DDBJ whole genome shotgun (WGS) entry which is preliminary data.</text>
</comment>
<comment type="similarity">
    <text evidence="8">Belongs to the E2F/DP family.</text>
</comment>
<dbReference type="GO" id="GO:0000981">
    <property type="term" value="F:DNA-binding transcription factor activity, RNA polymerase II-specific"/>
    <property type="evidence" value="ECO:0007669"/>
    <property type="project" value="TreeGrafter"/>
</dbReference>
<evidence type="ECO:0000313" key="12">
    <source>
        <dbReference type="Proteomes" id="UP000693946"/>
    </source>
</evidence>
<evidence type="ECO:0000256" key="1">
    <source>
        <dbReference type="ARBA" id="ARBA00022723"/>
    </source>
</evidence>
<dbReference type="InterPro" id="IPR015633">
    <property type="entry name" value="E2F"/>
</dbReference>
<sequence length="372" mass="41656">MECVVAACQNRVLTEGRGNSGRAMKRFFGFPADPARVKVWLAALRQMDGGQDSLQEDGHICEDHFLPEDVTSDGVSSDAVPFPIRPPSLEEQPGVRSSWGAPLSEEEEQQEEEEEEADSSNIHDDDDDDDDENDAAVELHHQESSPKKSSRRKRKSVDENQTSETIQRKQRNKSVPKKSLMQRFLQLLQTAPGGCLNLRRAAELLGCRNQRLNEFRNVMYGLNLIESDSTAITWTSQCPVISFLMRYETFQEELQLREETLDALIRSSSKQLFTVTDDRENAAMAYVTHGDIGRIPTFRDQTVIVVKAPDGTTLKVPEPEEDRIQVHLKGAGPITALTCDLMTEDTSVFVSLEESQMKTMKTESSGSQSVCS</sequence>
<protein>
    <submittedName>
        <fullName evidence="11">Transcription factor E2F6-like</fullName>
    </submittedName>
</protein>
<keyword evidence="5 7" id="KW-0238">DNA-binding</keyword>
<evidence type="ECO:0000256" key="8">
    <source>
        <dbReference type="RuleBase" id="RU003796"/>
    </source>
</evidence>
<evidence type="ECO:0000256" key="7">
    <source>
        <dbReference type="PROSITE-ProRule" id="PRU00309"/>
    </source>
</evidence>
<dbReference type="GO" id="GO:0000978">
    <property type="term" value="F:RNA polymerase II cis-regulatory region sequence-specific DNA binding"/>
    <property type="evidence" value="ECO:0007669"/>
    <property type="project" value="InterPro"/>
</dbReference>
<keyword evidence="8" id="KW-0539">Nucleus</keyword>
<keyword evidence="12" id="KW-1185">Reference proteome</keyword>
<dbReference type="Proteomes" id="UP000693946">
    <property type="component" value="Unassembled WGS sequence"/>
</dbReference>
<dbReference type="Pfam" id="PF05485">
    <property type="entry name" value="THAP"/>
    <property type="match status" value="1"/>
</dbReference>
<dbReference type="Pfam" id="PF02319">
    <property type="entry name" value="WHD_E2F_TDP"/>
    <property type="match status" value="1"/>
</dbReference>
<dbReference type="GO" id="GO:0046983">
    <property type="term" value="F:protein dimerization activity"/>
    <property type="evidence" value="ECO:0007669"/>
    <property type="project" value="InterPro"/>
</dbReference>
<keyword evidence="1" id="KW-0479">Metal-binding</keyword>
<dbReference type="EMBL" id="JAGKHQ010001171">
    <property type="protein sequence ID" value="KAG7460408.1"/>
    <property type="molecule type" value="Genomic_DNA"/>
</dbReference>
<comment type="subcellular location">
    <subcellularLocation>
        <location evidence="8">Nucleus</location>
    </subcellularLocation>
</comment>
<gene>
    <name evidence="11" type="ORF">JOB18_049799</name>
</gene>
<reference evidence="11 12" key="1">
    <citation type="journal article" date="2021" name="Sci. Rep.">
        <title>Chromosome anchoring in Senegalese sole (Solea senegalensis) reveals sex-associated markers and genome rearrangements in flatfish.</title>
        <authorList>
            <person name="Guerrero-Cozar I."/>
            <person name="Gomez-Garrido J."/>
            <person name="Berbel C."/>
            <person name="Martinez-Blanch J.F."/>
            <person name="Alioto T."/>
            <person name="Claros M.G."/>
            <person name="Gagnaire P.A."/>
            <person name="Manchado M."/>
        </authorList>
    </citation>
    <scope>NUCLEOTIDE SEQUENCE [LARGE SCALE GENOMIC DNA]</scope>
    <source>
        <strain evidence="11">Sse05_10M</strain>
    </source>
</reference>